<proteinExistence type="predicted"/>
<sequence length="168" mass="18000">MANQADMKKAMTTAAQTGADQAKKMMEDGATQARATVEKSMEAAHKATADMMKVAEDAVEFSRGNLEAITKASQAYVTGVQDLSRQTMAMFQTMSEQAIEGMKTLSSVKSLKEAADFQASFAKTSMERAMNDGVKLQETALKVAETSIEPIAARMTVAMEKMGKPLAA</sequence>
<organism evidence="3 4">
    <name type="scientific">Roseococcus suduntuyensis</name>
    <dbReference type="NCBI Taxonomy" id="455361"/>
    <lineage>
        <taxon>Bacteria</taxon>
        <taxon>Pseudomonadati</taxon>
        <taxon>Pseudomonadota</taxon>
        <taxon>Alphaproteobacteria</taxon>
        <taxon>Acetobacterales</taxon>
        <taxon>Roseomonadaceae</taxon>
        <taxon>Roseococcus</taxon>
    </lineage>
</organism>
<reference evidence="3 4" key="1">
    <citation type="submission" date="2020-08" db="EMBL/GenBank/DDBJ databases">
        <title>Genomic Encyclopedia of Type Strains, Phase IV (KMG-IV): sequencing the most valuable type-strain genomes for metagenomic binning, comparative biology and taxonomic classification.</title>
        <authorList>
            <person name="Goeker M."/>
        </authorList>
    </citation>
    <scope>NUCLEOTIDE SEQUENCE [LARGE SCALE GENOMIC DNA]</scope>
    <source>
        <strain evidence="3 4">DSM 19979</strain>
    </source>
</reference>
<gene>
    <name evidence="3" type="ORF">GGQ83_002304</name>
</gene>
<dbReference type="Pfam" id="PF09361">
    <property type="entry name" value="Phasin_2"/>
    <property type="match status" value="1"/>
</dbReference>
<evidence type="ECO:0000256" key="1">
    <source>
        <dbReference type="SAM" id="MobiDB-lite"/>
    </source>
</evidence>
<keyword evidence="4" id="KW-1185">Reference proteome</keyword>
<accession>A0A840ACJ5</accession>
<dbReference type="InterPro" id="IPR010127">
    <property type="entry name" value="Phasin_subfam-1"/>
</dbReference>
<feature type="region of interest" description="Disordered" evidence="1">
    <location>
        <begin position="1"/>
        <end position="24"/>
    </location>
</feature>
<dbReference type="Proteomes" id="UP000553193">
    <property type="component" value="Unassembled WGS sequence"/>
</dbReference>
<protein>
    <submittedName>
        <fullName evidence="3">Phasin family protein</fullName>
    </submittedName>
</protein>
<dbReference type="AlphaFoldDB" id="A0A840ACJ5"/>
<evidence type="ECO:0000259" key="2">
    <source>
        <dbReference type="Pfam" id="PF09361"/>
    </source>
</evidence>
<dbReference type="RefSeq" id="WP_223880739.1">
    <property type="nucleotide sequence ID" value="NZ_JACIDJ010000003.1"/>
</dbReference>
<dbReference type="EMBL" id="JACIDJ010000003">
    <property type="protein sequence ID" value="MBB3898861.1"/>
    <property type="molecule type" value="Genomic_DNA"/>
</dbReference>
<feature type="domain" description="Phasin" evidence="2">
    <location>
        <begin position="57"/>
        <end position="155"/>
    </location>
</feature>
<evidence type="ECO:0000313" key="3">
    <source>
        <dbReference type="EMBL" id="MBB3898861.1"/>
    </source>
</evidence>
<name>A0A840ACJ5_9PROT</name>
<evidence type="ECO:0000313" key="4">
    <source>
        <dbReference type="Proteomes" id="UP000553193"/>
    </source>
</evidence>
<dbReference type="InterPro" id="IPR018968">
    <property type="entry name" value="Phasin"/>
</dbReference>
<dbReference type="NCBIfam" id="TIGR01841">
    <property type="entry name" value="phasin"/>
    <property type="match status" value="1"/>
</dbReference>
<comment type="caution">
    <text evidence="3">The sequence shown here is derived from an EMBL/GenBank/DDBJ whole genome shotgun (WGS) entry which is preliminary data.</text>
</comment>